<proteinExistence type="predicted"/>
<gene>
    <name evidence="8" type="ORF">GON04_09785</name>
</gene>
<feature type="transmembrane region" description="Helical" evidence="6">
    <location>
        <begin position="51"/>
        <end position="76"/>
    </location>
</feature>
<protein>
    <recommendedName>
        <fullName evidence="10">Flagellar biosynthetic protein FliO</fullName>
    </recommendedName>
</protein>
<organism evidence="8 9">
    <name type="scientific">Ramlibacter pinisoli</name>
    <dbReference type="NCBI Taxonomy" id="2682844"/>
    <lineage>
        <taxon>Bacteria</taxon>
        <taxon>Pseudomonadati</taxon>
        <taxon>Pseudomonadota</taxon>
        <taxon>Betaproteobacteria</taxon>
        <taxon>Burkholderiales</taxon>
        <taxon>Comamonadaceae</taxon>
        <taxon>Ramlibacter</taxon>
    </lineage>
</organism>
<accession>A0A6N8IS47</accession>
<keyword evidence="2" id="KW-1003">Cell membrane</keyword>
<dbReference type="EMBL" id="WSEL01000003">
    <property type="protein sequence ID" value="MVQ29739.1"/>
    <property type="molecule type" value="Genomic_DNA"/>
</dbReference>
<keyword evidence="9" id="KW-1185">Reference proteome</keyword>
<dbReference type="AlphaFoldDB" id="A0A6N8IS47"/>
<dbReference type="InterPro" id="IPR022781">
    <property type="entry name" value="Flagellar_biosynth_FliO"/>
</dbReference>
<evidence type="ECO:0008006" key="10">
    <source>
        <dbReference type="Google" id="ProtNLM"/>
    </source>
</evidence>
<keyword evidence="5 6" id="KW-0472">Membrane</keyword>
<dbReference type="GO" id="GO:0044781">
    <property type="term" value="P:bacterial-type flagellum organization"/>
    <property type="evidence" value="ECO:0007669"/>
    <property type="project" value="InterPro"/>
</dbReference>
<comment type="caution">
    <text evidence="8">The sequence shown here is derived from an EMBL/GenBank/DDBJ whole genome shotgun (WGS) entry which is preliminary data.</text>
</comment>
<evidence type="ECO:0000256" key="7">
    <source>
        <dbReference type="SAM" id="SignalP"/>
    </source>
</evidence>
<feature type="chain" id="PRO_5026959009" description="Flagellar biosynthetic protein FliO" evidence="7">
    <location>
        <begin position="25"/>
        <end position="145"/>
    </location>
</feature>
<keyword evidence="3 6" id="KW-0812">Transmembrane</keyword>
<comment type="subcellular location">
    <subcellularLocation>
        <location evidence="1">Cell membrane</location>
    </subcellularLocation>
</comment>
<dbReference type="GO" id="GO:0016020">
    <property type="term" value="C:membrane"/>
    <property type="evidence" value="ECO:0007669"/>
    <property type="project" value="InterPro"/>
</dbReference>
<evidence type="ECO:0000256" key="6">
    <source>
        <dbReference type="SAM" id="Phobius"/>
    </source>
</evidence>
<evidence type="ECO:0000256" key="1">
    <source>
        <dbReference type="ARBA" id="ARBA00004236"/>
    </source>
</evidence>
<evidence type="ECO:0000313" key="9">
    <source>
        <dbReference type="Proteomes" id="UP000469385"/>
    </source>
</evidence>
<evidence type="ECO:0000256" key="4">
    <source>
        <dbReference type="ARBA" id="ARBA00022989"/>
    </source>
</evidence>
<keyword evidence="7" id="KW-0732">Signal</keyword>
<evidence type="ECO:0000256" key="2">
    <source>
        <dbReference type="ARBA" id="ARBA00022475"/>
    </source>
</evidence>
<sequence length="145" mass="14953">MRRAHSGWLAAALAAFLCCSPARGVDAADTEPQVELPRVSAALPLRRGEPAVSDVSAVTVLLVLGLSLGGGLLVALQSGGLRALGARRGRTGRAAIERLSSQMLGKGAAVHAVRWHDEELLIGCTEGQVILLARRQGASGFAEPA</sequence>
<name>A0A6N8IS47_9BURK</name>
<dbReference type="Proteomes" id="UP000469385">
    <property type="component" value="Unassembled WGS sequence"/>
</dbReference>
<dbReference type="Pfam" id="PF04347">
    <property type="entry name" value="FliO"/>
    <property type="match status" value="1"/>
</dbReference>
<evidence type="ECO:0000313" key="8">
    <source>
        <dbReference type="EMBL" id="MVQ29739.1"/>
    </source>
</evidence>
<keyword evidence="4 6" id="KW-1133">Transmembrane helix</keyword>
<evidence type="ECO:0000256" key="3">
    <source>
        <dbReference type="ARBA" id="ARBA00022692"/>
    </source>
</evidence>
<feature type="signal peptide" evidence="7">
    <location>
        <begin position="1"/>
        <end position="24"/>
    </location>
</feature>
<reference evidence="8 9" key="1">
    <citation type="submission" date="2019-12" db="EMBL/GenBank/DDBJ databases">
        <authorList>
            <person name="Huq M.A."/>
        </authorList>
    </citation>
    <scope>NUCLEOTIDE SEQUENCE [LARGE SCALE GENOMIC DNA]</scope>
    <source>
        <strain evidence="8 9">MAH-25</strain>
    </source>
</reference>
<dbReference type="RefSeq" id="WP_157397711.1">
    <property type="nucleotide sequence ID" value="NZ_WSEL01000003.1"/>
</dbReference>
<evidence type="ECO:0000256" key="5">
    <source>
        <dbReference type="ARBA" id="ARBA00023136"/>
    </source>
</evidence>